<reference evidence="2" key="1">
    <citation type="journal article" date="2019" name="Int. J. Syst. Evol. Microbiol.">
        <title>The Global Catalogue of Microorganisms (GCM) 10K type strain sequencing project: providing services to taxonomists for standard genome sequencing and annotation.</title>
        <authorList>
            <consortium name="The Broad Institute Genomics Platform"/>
            <consortium name="The Broad Institute Genome Sequencing Center for Infectious Disease"/>
            <person name="Wu L."/>
            <person name="Ma J."/>
        </authorList>
    </citation>
    <scope>NUCLEOTIDE SEQUENCE [LARGE SCALE GENOMIC DNA]</scope>
    <source>
        <strain evidence="2">JCM 17975</strain>
    </source>
</reference>
<protein>
    <submittedName>
        <fullName evidence="1">Uncharacterized protein</fullName>
    </submittedName>
</protein>
<dbReference type="Proteomes" id="UP001500843">
    <property type="component" value="Unassembled WGS sequence"/>
</dbReference>
<dbReference type="EMBL" id="BAABHM010000010">
    <property type="protein sequence ID" value="GAA4698419.1"/>
    <property type="molecule type" value="Genomic_DNA"/>
</dbReference>
<accession>A0ABP8X000</accession>
<evidence type="ECO:0000313" key="2">
    <source>
        <dbReference type="Proteomes" id="UP001500843"/>
    </source>
</evidence>
<gene>
    <name evidence="1" type="ORF">GCM10023198_18610</name>
</gene>
<sequence length="88" mass="9408">MRTSAGSAGRITGAAGASGVVTATHYGRALALRPVGAPDGHIRRLRRTKRTANRNVSKRTYRHTLANRAKVLPSDGMRGELGAWHPHA</sequence>
<proteinExistence type="predicted"/>
<name>A0ABP8X000_9MICO</name>
<comment type="caution">
    <text evidence="1">The sequence shown here is derived from an EMBL/GenBank/DDBJ whole genome shotgun (WGS) entry which is preliminary data.</text>
</comment>
<keyword evidence="2" id="KW-1185">Reference proteome</keyword>
<organism evidence="1 2">
    <name type="scientific">Promicromonospora umidemergens</name>
    <dbReference type="NCBI Taxonomy" id="629679"/>
    <lineage>
        <taxon>Bacteria</taxon>
        <taxon>Bacillati</taxon>
        <taxon>Actinomycetota</taxon>
        <taxon>Actinomycetes</taxon>
        <taxon>Micrococcales</taxon>
        <taxon>Promicromonosporaceae</taxon>
        <taxon>Promicromonospora</taxon>
    </lineage>
</organism>
<evidence type="ECO:0000313" key="1">
    <source>
        <dbReference type="EMBL" id="GAA4698419.1"/>
    </source>
</evidence>